<protein>
    <submittedName>
        <fullName evidence="2">GyrI-like domain-containing protein</fullName>
    </submittedName>
</protein>
<dbReference type="InterPro" id="IPR053182">
    <property type="entry name" value="YobU-like_regulator"/>
</dbReference>
<gene>
    <name evidence="2" type="ORF">IRJ16_12875</name>
</gene>
<evidence type="ECO:0000313" key="2">
    <source>
        <dbReference type="EMBL" id="MBE9662780.1"/>
    </source>
</evidence>
<dbReference type="InterPro" id="IPR011256">
    <property type="entry name" value="Reg_factor_effector_dom_sf"/>
</dbReference>
<accession>A0A929PXU9</accession>
<dbReference type="Gene3D" id="3.20.80.10">
    <property type="entry name" value="Regulatory factor, effector binding domain"/>
    <property type="match status" value="1"/>
</dbReference>
<dbReference type="InterPro" id="IPR029442">
    <property type="entry name" value="GyrI-like"/>
</dbReference>
<dbReference type="AlphaFoldDB" id="A0A929PXU9"/>
<reference evidence="2" key="1">
    <citation type="submission" date="2020-10" db="EMBL/GenBank/DDBJ databases">
        <title>Mucilaginibacter mali sp. nov., isolated from rhizosphere soil of apple orchard.</title>
        <authorList>
            <person name="Lee J.-S."/>
            <person name="Kim H.S."/>
            <person name="Kim J.-S."/>
        </authorList>
    </citation>
    <scope>NUCLEOTIDE SEQUENCE</scope>
    <source>
        <strain evidence="2">KCTC 22746</strain>
    </source>
</reference>
<evidence type="ECO:0000313" key="3">
    <source>
        <dbReference type="Proteomes" id="UP000622475"/>
    </source>
</evidence>
<dbReference type="RefSeq" id="WP_194112003.1">
    <property type="nucleotide sequence ID" value="NZ_JADFFL010000004.1"/>
</dbReference>
<dbReference type="Proteomes" id="UP000622475">
    <property type="component" value="Unassembled WGS sequence"/>
</dbReference>
<sequence>MFLGTQTIPSKTFIGKSLTMSFAQNRTSELWRSFMPERKIIPDIIGTELYSMEVYPKDFHAAFDATREFEKWAAVEVSNGTAAPEGMTILITPAGQYAVFLHKGPASDGPKTYGYIFGEWLPKSGYQLDNRPHFAVMGEKYKNDDPASEEEIWIPIK</sequence>
<comment type="caution">
    <text evidence="2">The sequence shown here is derived from an EMBL/GenBank/DDBJ whole genome shotgun (WGS) entry which is preliminary data.</text>
</comment>
<dbReference type="PANTHER" id="PTHR36444">
    <property type="entry name" value="TRANSCRIPTIONAL REGULATOR PROTEIN YOBU-RELATED"/>
    <property type="match status" value="1"/>
</dbReference>
<feature type="domain" description="AraC effector-binding" evidence="1">
    <location>
        <begin position="1"/>
        <end position="157"/>
    </location>
</feature>
<proteinExistence type="predicted"/>
<organism evidence="2 3">
    <name type="scientific">Mucilaginibacter myungsuensis</name>
    <dbReference type="NCBI Taxonomy" id="649104"/>
    <lineage>
        <taxon>Bacteria</taxon>
        <taxon>Pseudomonadati</taxon>
        <taxon>Bacteroidota</taxon>
        <taxon>Sphingobacteriia</taxon>
        <taxon>Sphingobacteriales</taxon>
        <taxon>Sphingobacteriaceae</taxon>
        <taxon>Mucilaginibacter</taxon>
    </lineage>
</organism>
<name>A0A929PXU9_9SPHI</name>
<dbReference type="EMBL" id="JADFFL010000004">
    <property type="protein sequence ID" value="MBE9662780.1"/>
    <property type="molecule type" value="Genomic_DNA"/>
</dbReference>
<dbReference type="PANTHER" id="PTHR36444:SF2">
    <property type="entry name" value="TRANSCRIPTIONAL REGULATOR PROTEIN YOBU-RELATED"/>
    <property type="match status" value="1"/>
</dbReference>
<dbReference type="SUPFAM" id="SSF55136">
    <property type="entry name" value="Probable bacterial effector-binding domain"/>
    <property type="match status" value="1"/>
</dbReference>
<evidence type="ECO:0000259" key="1">
    <source>
        <dbReference type="SMART" id="SM00871"/>
    </source>
</evidence>
<dbReference type="InterPro" id="IPR010499">
    <property type="entry name" value="AraC_E-bd"/>
</dbReference>
<dbReference type="SMART" id="SM00871">
    <property type="entry name" value="AraC_E_bind"/>
    <property type="match status" value="1"/>
</dbReference>
<keyword evidence="3" id="KW-1185">Reference proteome</keyword>
<dbReference type="Pfam" id="PF06445">
    <property type="entry name" value="GyrI-like"/>
    <property type="match status" value="1"/>
</dbReference>